<proteinExistence type="predicted"/>
<dbReference type="GO" id="GO:0006508">
    <property type="term" value="P:proteolysis"/>
    <property type="evidence" value="ECO:0007669"/>
    <property type="project" value="InterPro"/>
</dbReference>
<feature type="chain" id="PRO_5015670796" description="Tail specific protease domain-containing protein" evidence="1">
    <location>
        <begin position="21"/>
        <end position="411"/>
    </location>
</feature>
<accession>A0A2S7WWC3</accession>
<dbReference type="Proteomes" id="UP000239068">
    <property type="component" value="Unassembled WGS sequence"/>
</dbReference>
<dbReference type="Pfam" id="PF03572">
    <property type="entry name" value="Peptidase_S41"/>
    <property type="match status" value="1"/>
</dbReference>
<dbReference type="RefSeq" id="WP_105020480.1">
    <property type="nucleotide sequence ID" value="NZ_MSCM01000001.1"/>
</dbReference>
<reference evidence="3 4" key="1">
    <citation type="submission" date="2016-12" db="EMBL/GenBank/DDBJ databases">
        <title>Trade-off between light-utilization and light-protection in marine flavobacteria.</title>
        <authorList>
            <person name="Kumagai Y."/>
            <person name="Yoshizawa S."/>
            <person name="Kogure K."/>
            <person name="Iwasaki W."/>
        </authorList>
    </citation>
    <scope>NUCLEOTIDE SEQUENCE [LARGE SCALE GENOMIC DNA]</scope>
    <source>
        <strain evidence="3 4">ATCC 43844</strain>
    </source>
</reference>
<feature type="signal peptide" evidence="1">
    <location>
        <begin position="1"/>
        <end position="20"/>
    </location>
</feature>
<dbReference type="OrthoDB" id="6397760at2"/>
<dbReference type="Gene3D" id="3.90.226.10">
    <property type="entry name" value="2-enoyl-CoA Hydratase, Chain A, domain 1"/>
    <property type="match status" value="2"/>
</dbReference>
<dbReference type="AlphaFoldDB" id="A0A2S7WWC3"/>
<keyword evidence="1" id="KW-0732">Signal</keyword>
<keyword evidence="4" id="KW-1185">Reference proteome</keyword>
<organism evidence="3 4">
    <name type="scientific">Polaribacter glomeratus</name>
    <dbReference type="NCBI Taxonomy" id="102"/>
    <lineage>
        <taxon>Bacteria</taxon>
        <taxon>Pseudomonadati</taxon>
        <taxon>Bacteroidota</taxon>
        <taxon>Flavobacteriia</taxon>
        <taxon>Flavobacteriales</taxon>
        <taxon>Flavobacteriaceae</taxon>
    </lineage>
</organism>
<gene>
    <name evidence="3" type="ORF">BTO16_04690</name>
</gene>
<feature type="domain" description="Tail specific protease" evidence="2">
    <location>
        <begin position="307"/>
        <end position="350"/>
    </location>
</feature>
<dbReference type="InterPro" id="IPR029045">
    <property type="entry name" value="ClpP/crotonase-like_dom_sf"/>
</dbReference>
<evidence type="ECO:0000313" key="3">
    <source>
        <dbReference type="EMBL" id="PQJ81910.1"/>
    </source>
</evidence>
<evidence type="ECO:0000256" key="1">
    <source>
        <dbReference type="SAM" id="SignalP"/>
    </source>
</evidence>
<protein>
    <recommendedName>
        <fullName evidence="2">Tail specific protease domain-containing protein</fullName>
    </recommendedName>
</protein>
<comment type="caution">
    <text evidence="3">The sequence shown here is derived from an EMBL/GenBank/DDBJ whole genome shotgun (WGS) entry which is preliminary data.</text>
</comment>
<sequence>MKNLTTILIFFLFLSNSAFAQVETCNCKTDLDFVVAKMKKMPSYKRQIKGEKLIAFNTMYQSLSKEMTAPIAIENCYQLLLKQLLLVNDAHASLSINSKFLSESILKDKAKLASFKLTALYKNHPKTTRDIAKLKEELSNKSINDLEGIYNYKDNQKIGIYYDTNKKDLIGVVLENNLNNWEIGEISFYATHINTEKYNVYQYHLDTKTPRFVKSLTFENGRIWSYKKVGNTFNFELPKENQTELEFKQLNDNTQYLYFGNFSNSKKKKHLEFFKNTKDKLTAKNIIVDLRSNGGGNKKYSDSFLKLLKNKNIYILTNCFTVSNSEQFTVKLKKIKNAKHLGQTTFGVIAYGINYGRSYNSPSGNFTITPTDMNFNKYLKYESKGVSPEKKLAFDTDWIAQTLAIIASKNI</sequence>
<dbReference type="SUPFAM" id="SSF52096">
    <property type="entry name" value="ClpP/crotonase"/>
    <property type="match status" value="1"/>
</dbReference>
<name>A0A2S7WWC3_9FLAO</name>
<dbReference type="EMBL" id="MSCM01000001">
    <property type="protein sequence ID" value="PQJ81910.1"/>
    <property type="molecule type" value="Genomic_DNA"/>
</dbReference>
<dbReference type="InterPro" id="IPR005151">
    <property type="entry name" value="Tail-specific_protease"/>
</dbReference>
<dbReference type="GO" id="GO:0008236">
    <property type="term" value="F:serine-type peptidase activity"/>
    <property type="evidence" value="ECO:0007669"/>
    <property type="project" value="InterPro"/>
</dbReference>
<evidence type="ECO:0000313" key="4">
    <source>
        <dbReference type="Proteomes" id="UP000239068"/>
    </source>
</evidence>
<evidence type="ECO:0000259" key="2">
    <source>
        <dbReference type="Pfam" id="PF03572"/>
    </source>
</evidence>